<dbReference type="GO" id="GO:0032456">
    <property type="term" value="P:endocytic recycling"/>
    <property type="evidence" value="ECO:0007669"/>
    <property type="project" value="InterPro"/>
</dbReference>
<reference evidence="6 7" key="1">
    <citation type="submission" date="2022-04" db="EMBL/GenBank/DDBJ databases">
        <title>Chromosome-level reference genomes for two strains of Caenorhabditis briggsae: an improved platform for comparative genomics.</title>
        <authorList>
            <person name="Stevens L."/>
            <person name="Andersen E."/>
        </authorList>
    </citation>
    <scope>NUCLEOTIDE SEQUENCE [LARGE SCALE GENOMIC DNA]</scope>
    <source>
        <strain evidence="6">VX34</strain>
        <tissue evidence="6">Whole-organism</tissue>
    </source>
</reference>
<organism evidence="6 7">
    <name type="scientific">Caenorhabditis briggsae</name>
    <dbReference type="NCBI Taxonomy" id="6238"/>
    <lineage>
        <taxon>Eukaryota</taxon>
        <taxon>Metazoa</taxon>
        <taxon>Ecdysozoa</taxon>
        <taxon>Nematoda</taxon>
        <taxon>Chromadorea</taxon>
        <taxon>Rhabditida</taxon>
        <taxon>Rhabditina</taxon>
        <taxon>Rhabditomorpha</taxon>
        <taxon>Rhabditoidea</taxon>
        <taxon>Rhabditidae</taxon>
        <taxon>Peloderinae</taxon>
        <taxon>Caenorhabditis</taxon>
    </lineage>
</organism>
<dbReference type="Proteomes" id="UP000829354">
    <property type="component" value="Chromosome II"/>
</dbReference>
<evidence type="ECO:0000256" key="2">
    <source>
        <dbReference type="ARBA" id="ARBA00010704"/>
    </source>
</evidence>
<evidence type="ECO:0000256" key="3">
    <source>
        <dbReference type="ARBA" id="ARBA00022448"/>
    </source>
</evidence>
<evidence type="ECO:0000256" key="1">
    <source>
        <dbReference type="ARBA" id="ARBA00004177"/>
    </source>
</evidence>
<evidence type="ECO:0000313" key="7">
    <source>
        <dbReference type="Proteomes" id="UP000829354"/>
    </source>
</evidence>
<evidence type="ECO:0000313" key="6">
    <source>
        <dbReference type="EMBL" id="UMM19131.1"/>
    </source>
</evidence>
<dbReference type="EMBL" id="CP092621">
    <property type="protein sequence ID" value="UMM19131.1"/>
    <property type="molecule type" value="Genomic_DNA"/>
</dbReference>
<dbReference type="GO" id="GO:0015031">
    <property type="term" value="P:protein transport"/>
    <property type="evidence" value="ECO:0007669"/>
    <property type="project" value="UniProtKB-KW"/>
</dbReference>
<evidence type="ECO:0000256" key="5">
    <source>
        <dbReference type="ARBA" id="ARBA00022927"/>
    </source>
</evidence>
<sequence>MAAESIWRVRPAAKKFETDPNLVIPAIQHPLEDTEVKTKLAEFWTKWEKKKNESKQSDNKEKYDFEDPLGATFGEAETNNKVDIDVIQQSSKASRSFTLDNTLENRRADRSSFDVDLPDFQPWREKRAQIAVLAKPKEFGMTPIDMLKARLKTLSDEKNLKNVTKAGDASQKFLTLREILISAWTREDRVEAFKIIIECTELLQGISPYSEEYPYYWLLTMDVIDTFGKLLHDRLLYKSNEARNKNGQTDLPVNFNVEQVPKNVKDMAMNWFLKLSEITEIPVRFYIECSMIGCLKFFDEENLSINLERLAMMCSQFPDDLSSVFARVHISRYSMFIDPSNRTPHWRVLHNWMQAPKDVMEDKNRKIVSLADARKQAASIEGISWIVQCIAHRASTVEDLVPLFAYCRKSFPLDKKTYILICAVIEGLPSRYLAVHSEQVLDIVFSLREEFEDPLTRLGKRFFQMPPVEENRKFVKNRCRSVWMRVADVANFQTFVECCTAWTAFTAKYYTIKDINRILELVQVRLRMDDQTKKSENTPLLIELIASFIGFTAEKEDCLEIVINKSFVKIVDLIGFDIQSTSDSSKKILENFTKRFEKHSISNVIVCQFIIEKCHSMCKSYRLEDSSDVQIIEQLVCSSLSLIDFQSIPDMDQCIELIVRCREDMGLRQTILEHIINILFDFTQFAHRALKSGKRKSDFMRVCITSLSLTIPAIRDVPKRVKFTVQNIQMCLLANFLPQIEMSTDRILEYLSEISTKNISPCSATSPLVNQFLSVLCYCPDGFSEDSPPLVPFSKLLALVERNHEAWSKEGKGVPLAEIYINMLRYLCNFRRVDFLTSDGSQDFHIGDTDFLTLVDANISDVNAKLFSLANEPTVAVITLENVVMLFEVHEEMRSTIRGLLKRSVGAPPHLEKRLEAIVQDMRDEAEQDENVKNFSDDDLFADFDEQMDTEPITLEDASFDDGPKTHHSSFIDKKSVIEKYEKLKEESKKLDEMAIEIRSLVMICRQMEECYTKRVDKSLASYGEITYLHDGTILLLVTVHNITNQPMNNWMLSVHPSPIFPSSSSSASYSQSISLGTLLPGVRKTFQCQLNCEAPPFLLNLSLVRDFHLDETRKVFQIELDPISVTCWNLAQVVEKKTTDLNTTFSSSIRLPNSLINLLSGSPDTVVSNPQVFQAILKIPNVQDDTVVFCIPLSSDDNVFVKVKCAKEGTTNHTLAIGTESSRSHTLLIQHLRLHLIVEMSKLKSRPAKGILILTEMDAVSVEELFESILGAFH</sequence>
<proteinExistence type="inferred from homology"/>
<keyword evidence="5" id="KW-0653">Protein transport</keyword>
<protein>
    <submittedName>
        <fullName evidence="6">Uncharacterized protein</fullName>
    </submittedName>
</protein>
<dbReference type="InterPro" id="IPR029705">
    <property type="entry name" value="VPS35L"/>
</dbReference>
<dbReference type="PANTHER" id="PTHR13673">
    <property type="entry name" value="ESOPHAGEAL CANCER ASSOCIATED PROTEIN"/>
    <property type="match status" value="1"/>
</dbReference>
<dbReference type="GO" id="GO:0005768">
    <property type="term" value="C:endosome"/>
    <property type="evidence" value="ECO:0007669"/>
    <property type="project" value="UniProtKB-SubCell"/>
</dbReference>
<comment type="similarity">
    <text evidence="2">Belongs to the VPS35L family.</text>
</comment>
<evidence type="ECO:0000256" key="4">
    <source>
        <dbReference type="ARBA" id="ARBA00022753"/>
    </source>
</evidence>
<keyword evidence="4" id="KW-0967">Endosome</keyword>
<dbReference type="PANTHER" id="PTHR13673:SF0">
    <property type="entry name" value="VPS35 ENDOSOMAL PROTEIN-SORTING FACTOR-LIKE"/>
    <property type="match status" value="1"/>
</dbReference>
<accession>A0AAE9EEH5</accession>
<keyword evidence="7" id="KW-1185">Reference proteome</keyword>
<gene>
    <name evidence="6" type="ORF">L5515_014875</name>
</gene>
<name>A0AAE9EEH5_CAEBR</name>
<dbReference type="AlphaFoldDB" id="A0AAE9EEH5"/>
<keyword evidence="3" id="KW-0813">Transport</keyword>
<comment type="subcellular location">
    <subcellularLocation>
        <location evidence="1">Endosome</location>
    </subcellularLocation>
</comment>